<dbReference type="InterPro" id="IPR043502">
    <property type="entry name" value="DNA/RNA_pol_sf"/>
</dbReference>
<dbReference type="FunFam" id="1.10.340.70:FF:000001">
    <property type="entry name" value="Retrovirus-related Pol polyprotein from transposon gypsy-like Protein"/>
    <property type="match status" value="1"/>
</dbReference>
<dbReference type="EC" id="3.1.26.4" evidence="2"/>
<dbReference type="SUPFAM" id="SSF53098">
    <property type="entry name" value="Ribonuclease H-like"/>
    <property type="match status" value="1"/>
</dbReference>
<dbReference type="Gene3D" id="3.10.10.10">
    <property type="entry name" value="HIV Type 1 Reverse Transcriptase, subunit A, domain 1"/>
    <property type="match status" value="1"/>
</dbReference>
<dbReference type="Pfam" id="PF00665">
    <property type="entry name" value="rve"/>
    <property type="match status" value="1"/>
</dbReference>
<evidence type="ECO:0000256" key="4">
    <source>
        <dbReference type="ARBA" id="ARBA00039658"/>
    </source>
</evidence>
<evidence type="ECO:0000256" key="3">
    <source>
        <dbReference type="ARBA" id="ARBA00023268"/>
    </source>
</evidence>
<keyword evidence="3" id="KW-0511">Multifunctional enzyme</keyword>
<dbReference type="PANTHER" id="PTHR37984">
    <property type="entry name" value="PROTEIN CBG26694"/>
    <property type="match status" value="1"/>
</dbReference>
<dbReference type="Pfam" id="PF17921">
    <property type="entry name" value="Integrase_H2C2"/>
    <property type="match status" value="1"/>
</dbReference>
<feature type="region of interest" description="Disordered" evidence="5">
    <location>
        <begin position="996"/>
        <end position="1016"/>
    </location>
</feature>
<comment type="similarity">
    <text evidence="1">Belongs to the beta type-B retroviral polymerase family. HERV class-II K(HML-2) pol subfamily.</text>
</comment>
<dbReference type="Pfam" id="PF00078">
    <property type="entry name" value="RVT_1"/>
    <property type="match status" value="1"/>
</dbReference>
<dbReference type="Gene3D" id="1.10.340.70">
    <property type="match status" value="1"/>
</dbReference>
<dbReference type="EMBL" id="JAMKFB020000022">
    <property type="protein sequence ID" value="KAL0159896.1"/>
    <property type="molecule type" value="Genomic_DNA"/>
</dbReference>
<evidence type="ECO:0000313" key="9">
    <source>
        <dbReference type="Proteomes" id="UP001529510"/>
    </source>
</evidence>
<evidence type="ECO:0000256" key="5">
    <source>
        <dbReference type="SAM" id="MobiDB-lite"/>
    </source>
</evidence>
<dbReference type="PANTHER" id="PTHR37984:SF5">
    <property type="entry name" value="PROTEIN NYNRIN-LIKE"/>
    <property type="match status" value="1"/>
</dbReference>
<evidence type="ECO:0000259" key="7">
    <source>
        <dbReference type="PROSITE" id="PS50994"/>
    </source>
</evidence>
<dbReference type="PROSITE" id="PS50878">
    <property type="entry name" value="RT_POL"/>
    <property type="match status" value="1"/>
</dbReference>
<protein>
    <recommendedName>
        <fullName evidence="4">Gypsy retrotransposon integrase-like protein 1</fullName>
        <ecNumber evidence="2">3.1.26.4</ecNumber>
    </recommendedName>
</protein>
<dbReference type="Gene3D" id="3.10.20.370">
    <property type="match status" value="1"/>
</dbReference>
<dbReference type="InterPro" id="IPR000477">
    <property type="entry name" value="RT_dom"/>
</dbReference>
<feature type="non-terminal residue" evidence="8">
    <location>
        <position position="1"/>
    </location>
</feature>
<dbReference type="CDD" id="cd01647">
    <property type="entry name" value="RT_LTR"/>
    <property type="match status" value="1"/>
</dbReference>
<dbReference type="FunFam" id="3.10.20.370:FF:000001">
    <property type="entry name" value="Retrovirus-related Pol polyprotein from transposon 17.6-like protein"/>
    <property type="match status" value="1"/>
</dbReference>
<dbReference type="Pfam" id="PF17919">
    <property type="entry name" value="RT_RNaseH_2"/>
    <property type="match status" value="1"/>
</dbReference>
<gene>
    <name evidence="8" type="ORF">M9458_043621</name>
</gene>
<proteinExistence type="inferred from homology"/>
<dbReference type="AlphaFoldDB" id="A0ABD0NFA4"/>
<reference evidence="8 9" key="1">
    <citation type="submission" date="2024-05" db="EMBL/GenBank/DDBJ databases">
        <title>Genome sequencing and assembly of Indian major carp, Cirrhinus mrigala (Hamilton, 1822).</title>
        <authorList>
            <person name="Mohindra V."/>
            <person name="Chowdhury L.M."/>
            <person name="Lal K."/>
            <person name="Jena J.K."/>
        </authorList>
    </citation>
    <scope>NUCLEOTIDE SEQUENCE [LARGE SCALE GENOMIC DNA]</scope>
    <source>
        <strain evidence="8">CM1030</strain>
        <tissue evidence="8">Blood</tissue>
    </source>
</reference>
<evidence type="ECO:0000256" key="2">
    <source>
        <dbReference type="ARBA" id="ARBA00012180"/>
    </source>
</evidence>
<dbReference type="Gene3D" id="3.30.70.270">
    <property type="match status" value="2"/>
</dbReference>
<dbReference type="GO" id="GO:0004523">
    <property type="term" value="F:RNA-DNA hybrid ribonuclease activity"/>
    <property type="evidence" value="ECO:0007669"/>
    <property type="project" value="UniProtKB-EC"/>
</dbReference>
<name>A0ABD0NFA4_CIRMR</name>
<dbReference type="InterPro" id="IPR012337">
    <property type="entry name" value="RNaseH-like_sf"/>
</dbReference>
<dbReference type="InterPro" id="IPR041577">
    <property type="entry name" value="RT_RNaseH_2"/>
</dbReference>
<comment type="caution">
    <text evidence="8">The sequence shown here is derived from an EMBL/GenBank/DDBJ whole genome shotgun (WGS) entry which is preliminary data.</text>
</comment>
<accession>A0ABD0NFA4</accession>
<dbReference type="PROSITE" id="PS50994">
    <property type="entry name" value="INTEGRASE"/>
    <property type="match status" value="1"/>
</dbReference>
<feature type="domain" description="Reverse transcriptase" evidence="6">
    <location>
        <begin position="118"/>
        <end position="297"/>
    </location>
</feature>
<dbReference type="InterPro" id="IPR041588">
    <property type="entry name" value="Integrase_H2C2"/>
</dbReference>
<dbReference type="Proteomes" id="UP001529510">
    <property type="component" value="Unassembled WGS sequence"/>
</dbReference>
<dbReference type="FunFam" id="3.30.70.270:FF:000020">
    <property type="entry name" value="Transposon Tf2-6 polyprotein-like Protein"/>
    <property type="match status" value="1"/>
</dbReference>
<dbReference type="FunFam" id="3.30.420.10:FF:000032">
    <property type="entry name" value="Retrovirus-related Pol polyprotein from transposon 297-like Protein"/>
    <property type="match status" value="1"/>
</dbReference>
<keyword evidence="9" id="KW-1185">Reference proteome</keyword>
<dbReference type="SUPFAM" id="SSF56672">
    <property type="entry name" value="DNA/RNA polymerases"/>
    <property type="match status" value="1"/>
</dbReference>
<sequence>VEVVVSDGDPDLKFTPMQEEQNYTVYIEQCNAVQRGETVAHEVGTLKFPQLNLEQEGKVRKLLDQYASVFVEREGDLGYTDLIEHQIPLLDDAPVCQRYRRLPPSQYEEVKAHIKQLLEHDVIRESCSPYSSPIVIVKKKDGSIRMCVDYRQLNAKTRRDAYPLPRIEESLDALSGACWFSTLDLASGYNQVAVAEKDKQKTAFCTPFGLFEYNRLPYGLSNGPSTFQRLMERIFSDESFQSVLLYLDDVIVFSSTVEQHLERLERVLQRFQHHGLKVKLSKCCFFQKEVRYLGHVISSEGVATDPEKIQAVAEWARPQTAKELRSFLGFASYYRRFVQGFANIAAPLHQLAAAGEAPKGKKQSKRAYLTSEQFQQMWNTKCEVAFQGLKKKLTSAPVLAYADFTKPFVLDIDASHTGLGAVLSQEDGGKLRPVAYASRGLREPERNMDNYSTMKLEFLALKWVVTEKFRDYLIGNKFTVFTDNNPLSHVKTAKLGAVEQRWASQLAMFDFEIVYRPGRKNGNADALSRQKFIGGEQQGGLEKMVPTMIVNAISVFPEFQQQDVQRMQEQDPLISRFKFYWNRGGGPDKGERREESKDTLELLRQWDKVEEFEGILYRVVADARGGWVKQLLLPQVLKQEVLGQLHDHQGHQGIDRTFKLVRQRFYWPGMYQDVQDVCKNCLRCIVSKDVQPKVRTVMNSIQASKPLEVVALDFTMLERSQSGKENVLVITDVFSKFTVAIPTADQRAVTVAKVLVKEWIHRYGVPARIHSDQGRCFEAEIVQQLCKVYGMQKSRTTAFHPQGNGQCERFNRTLHDLLRALPREKKLRWDEYLHEVVFAYNTTENATTGFSPFFLMFGRSPDLPIDHLLFGGCRRGDEGTTETWVAEHQHRLQQAYNLTQKRLQNMTKQRQRRQQGVVKDVSLNPGDLVYRRNRRVRGRNKIQDVWEDLPYYVLERLDPDKAVYKVVPVDRSQPPKNVHRLELRRCGPLQRELIVSRQHQGTESSTSMAQLETESDTDWEELRVMVPENLSSGVTSVEEEGPRVEEQAVQSTEPEFTVRRSQRATAGQHGNPFREPRSVQGMEAAAIPVESGHG</sequence>
<dbReference type="Gene3D" id="3.30.420.10">
    <property type="entry name" value="Ribonuclease H-like superfamily/Ribonuclease H"/>
    <property type="match status" value="1"/>
</dbReference>
<organism evidence="8 9">
    <name type="scientific">Cirrhinus mrigala</name>
    <name type="common">Mrigala</name>
    <dbReference type="NCBI Taxonomy" id="683832"/>
    <lineage>
        <taxon>Eukaryota</taxon>
        <taxon>Metazoa</taxon>
        <taxon>Chordata</taxon>
        <taxon>Craniata</taxon>
        <taxon>Vertebrata</taxon>
        <taxon>Euteleostomi</taxon>
        <taxon>Actinopterygii</taxon>
        <taxon>Neopterygii</taxon>
        <taxon>Teleostei</taxon>
        <taxon>Ostariophysi</taxon>
        <taxon>Cypriniformes</taxon>
        <taxon>Cyprinidae</taxon>
        <taxon>Labeoninae</taxon>
        <taxon>Labeonini</taxon>
        <taxon>Cirrhinus</taxon>
    </lineage>
</organism>
<feature type="non-terminal residue" evidence="8">
    <location>
        <position position="1094"/>
    </location>
</feature>
<evidence type="ECO:0000259" key="6">
    <source>
        <dbReference type="PROSITE" id="PS50878"/>
    </source>
</evidence>
<dbReference type="CDD" id="cd09274">
    <property type="entry name" value="RNase_HI_RT_Ty3"/>
    <property type="match status" value="1"/>
</dbReference>
<dbReference type="InterPro" id="IPR043128">
    <property type="entry name" value="Rev_trsase/Diguanyl_cyclase"/>
</dbReference>
<feature type="domain" description="Integrase catalytic" evidence="7">
    <location>
        <begin position="702"/>
        <end position="860"/>
    </location>
</feature>
<evidence type="ECO:0000313" key="8">
    <source>
        <dbReference type="EMBL" id="KAL0159896.1"/>
    </source>
</evidence>
<dbReference type="GO" id="GO:0006259">
    <property type="term" value="P:DNA metabolic process"/>
    <property type="evidence" value="ECO:0007669"/>
    <property type="project" value="UniProtKB-ARBA"/>
</dbReference>
<dbReference type="InterPro" id="IPR001584">
    <property type="entry name" value="Integrase_cat-core"/>
</dbReference>
<evidence type="ECO:0000256" key="1">
    <source>
        <dbReference type="ARBA" id="ARBA00010879"/>
    </source>
</evidence>
<dbReference type="InterPro" id="IPR036397">
    <property type="entry name" value="RNaseH_sf"/>
</dbReference>
<feature type="region of interest" description="Disordered" evidence="5">
    <location>
        <begin position="1034"/>
        <end position="1082"/>
    </location>
</feature>
<feature type="compositionally biased region" description="Polar residues" evidence="5">
    <location>
        <begin position="997"/>
        <end position="1012"/>
    </location>
</feature>
<dbReference type="InterPro" id="IPR050951">
    <property type="entry name" value="Retrovirus_Pol_polyprotein"/>
</dbReference>